<feature type="region of interest" description="Disordered" evidence="1">
    <location>
        <begin position="45"/>
        <end position="66"/>
    </location>
</feature>
<evidence type="ECO:0000256" key="1">
    <source>
        <dbReference type="SAM" id="MobiDB-lite"/>
    </source>
</evidence>
<evidence type="ECO:0000313" key="3">
    <source>
        <dbReference type="EMBL" id="CAJ87714.1"/>
    </source>
</evidence>
<dbReference type="AlphaFoldDB" id="Q1RR80"/>
<organism evidence="2">
    <name type="scientific">Streptomyces ambofaciens (strain ATCC 23877 / 3486 / DSM 40053 / JCM 4204 / NBRC 12836 / NRRL B-2516)</name>
    <dbReference type="NCBI Taxonomy" id="278992"/>
    <lineage>
        <taxon>Bacteria</taxon>
        <taxon>Bacillati</taxon>
        <taxon>Actinomycetota</taxon>
        <taxon>Actinomycetes</taxon>
        <taxon>Kitasatosporales</taxon>
        <taxon>Streptomycetaceae</taxon>
        <taxon>Streptomyces</taxon>
    </lineage>
</organism>
<dbReference type="EMBL" id="AM238663">
    <property type="protein sequence ID" value="CAJ88992.1"/>
    <property type="molecule type" value="Genomic_DNA"/>
</dbReference>
<protein>
    <submittedName>
        <fullName evidence="2">Uncharacterized protein SAMT0005</fullName>
    </submittedName>
</protein>
<dbReference type="EMBL" id="AM238664">
    <property type="protein sequence ID" value="CAJ87714.1"/>
    <property type="molecule type" value="Genomic_DNA"/>
</dbReference>
<reference evidence="3" key="2">
    <citation type="journal article" date="2006" name="Microbiology (Mosc.)">
        <title>Multiple biosynthetic and uptake systems mediate siderophore-dependent iron acquisition in Streptomyces coelicolor A3(2) and Streptomyces ambofaciens ATCC 23877.</title>
        <authorList>
            <person name="Barona-Gomez F."/>
            <person name="Lautru S."/>
            <person name="Francou F.X."/>
            <person name="Leblond P."/>
            <person name="Pernodet J.L."/>
            <person name="Challis G.L."/>
        </authorList>
    </citation>
    <scope>NUCLEOTIDE SEQUENCE</scope>
    <source>
        <strain evidence="3">ATCC 23877</strain>
    </source>
</reference>
<name>Q1RR80_STRA7</name>
<sequence length="66" mass="7001">MLRAGRSGVSHPMTVNEMVIALIRPKPNLARVVGEPAEAVAAHRPLCTHLTGSAPSPPTPPRSRSR</sequence>
<accession>Q1RR80</accession>
<gene>
    <name evidence="2" type="ORF">SAMT0005</name>
</gene>
<reference evidence="3" key="3">
    <citation type="journal article" date="2006" name="Mol. Biol. Evol.">
        <title>Evolution of the terminal regions of the Streptomyces linear chromosome.</title>
        <authorList>
            <person name="Choulet F."/>
            <person name="Aigle B."/>
            <person name="Gallois A."/>
            <person name="Mangenot S."/>
            <person name="Gerbaud C."/>
            <person name="Truong C."/>
            <person name="Francou F.X."/>
            <person name="Fourrier C."/>
            <person name="Guerineau M."/>
            <person name="Decaris B."/>
            <person name="Barbe V."/>
            <person name="Pernodet J.L."/>
            <person name="Leblond P."/>
        </authorList>
    </citation>
    <scope>NUCLEOTIDE SEQUENCE</scope>
    <source>
        <strain evidence="3">ATCC 23877</strain>
    </source>
</reference>
<dbReference type="EMBL" id="AJ937740">
    <property type="protein sequence ID" value="CAI77934.1"/>
    <property type="molecule type" value="Genomic_DNA"/>
</dbReference>
<reference evidence="2" key="1">
    <citation type="journal article" date="2006" name="J. Bacteriol.">
        <title>Intraspecific variability of the terminal inverted repeats of the linear chromosome of Streptomyces ambofaciens.</title>
        <authorList>
            <person name="Choulet F."/>
            <person name="Gallois A."/>
            <person name="Aigle B."/>
            <person name="Mangenot S."/>
            <person name="Gerbaud C."/>
            <person name="Truong C."/>
            <person name="Francou F.X."/>
            <person name="Borges F."/>
            <person name="Fourrier C."/>
            <person name="Guerineau M."/>
            <person name="Decaris B."/>
            <person name="Barbe V."/>
            <person name="Pernodet J.L."/>
            <person name="Leblond P."/>
        </authorList>
    </citation>
    <scope>NUCLEOTIDE SEQUENCE</scope>
    <source>
        <strain evidence="2">ATCC 23877</strain>
    </source>
</reference>
<dbReference type="EMBL" id="AJ937741">
    <property type="protein sequence ID" value="CAI78208.1"/>
    <property type="molecule type" value="Genomic_DNA"/>
</dbReference>
<evidence type="ECO:0000313" key="2">
    <source>
        <dbReference type="EMBL" id="CAI78208.1"/>
    </source>
</evidence>
<proteinExistence type="predicted"/>
<feature type="compositionally biased region" description="Pro residues" evidence="1">
    <location>
        <begin position="55"/>
        <end position="66"/>
    </location>
</feature>